<dbReference type="Gene3D" id="1.10.3720.10">
    <property type="entry name" value="MetI-like"/>
    <property type="match status" value="1"/>
</dbReference>
<comment type="caution">
    <text evidence="11">The sequence shown here is derived from an EMBL/GenBank/DDBJ whole genome shotgun (WGS) entry which is preliminary data.</text>
</comment>
<keyword evidence="12" id="KW-1185">Reference proteome</keyword>
<evidence type="ECO:0000256" key="2">
    <source>
        <dbReference type="ARBA" id="ARBA00022448"/>
    </source>
</evidence>
<dbReference type="InterPro" id="IPR041894">
    <property type="entry name" value="PBP2_ProX-like"/>
</dbReference>
<dbReference type="InterPro" id="IPR035906">
    <property type="entry name" value="MetI-like_sf"/>
</dbReference>
<feature type="transmembrane region" description="Helical" evidence="8">
    <location>
        <begin position="456"/>
        <end position="487"/>
    </location>
</feature>
<dbReference type="Gene3D" id="3.40.190.10">
    <property type="entry name" value="Periplasmic binding protein-like II"/>
    <property type="match status" value="1"/>
</dbReference>
<evidence type="ECO:0000256" key="9">
    <source>
        <dbReference type="SAM" id="SignalP"/>
    </source>
</evidence>
<dbReference type="PROSITE" id="PS50928">
    <property type="entry name" value="ABC_TM1"/>
    <property type="match status" value="1"/>
</dbReference>
<dbReference type="Gene3D" id="3.40.190.120">
    <property type="entry name" value="Osmoprotection protein (prox), domain 2"/>
    <property type="match status" value="1"/>
</dbReference>
<protein>
    <submittedName>
        <fullName evidence="11">Amino acid ABC transporter permease</fullName>
    </submittedName>
</protein>
<evidence type="ECO:0000256" key="7">
    <source>
        <dbReference type="ARBA" id="ARBA00035652"/>
    </source>
</evidence>
<comment type="similarity">
    <text evidence="8">Belongs to the binding-protein-dependent transport system permease family.</text>
</comment>
<evidence type="ECO:0000256" key="6">
    <source>
        <dbReference type="ARBA" id="ARBA00035642"/>
    </source>
</evidence>
<dbReference type="GO" id="GO:0043190">
    <property type="term" value="C:ATP-binding cassette (ABC) transporter complex"/>
    <property type="evidence" value="ECO:0007669"/>
    <property type="project" value="InterPro"/>
</dbReference>
<dbReference type="GeneID" id="80801252"/>
<keyword evidence="4 8" id="KW-1133">Transmembrane helix</keyword>
<reference evidence="12" key="1">
    <citation type="submission" date="2017-09" db="EMBL/GenBank/DDBJ databases">
        <title>FDA dAtabase for Regulatory Grade micrObial Sequences (FDA-ARGOS): Supporting development and validation of Infectious Disease Dx tests.</title>
        <authorList>
            <person name="Minogue T."/>
            <person name="Wolcott M."/>
            <person name="Wasieloski L."/>
            <person name="Aguilar W."/>
            <person name="Moore D."/>
            <person name="Tallon L."/>
            <person name="Sadzewicz L."/>
            <person name="Ott S."/>
            <person name="Zhao X."/>
            <person name="Nagaraj S."/>
            <person name="Vavikolanu K."/>
            <person name="Aluvathingal J."/>
            <person name="Nadendla S."/>
            <person name="Sichtig H."/>
        </authorList>
    </citation>
    <scope>NUCLEOTIDE SEQUENCE [LARGE SCALE GENOMIC DNA]</scope>
    <source>
        <strain evidence="12">FDAARGOS_394</strain>
    </source>
</reference>
<evidence type="ECO:0000313" key="11">
    <source>
        <dbReference type="EMBL" id="PEH91032.1"/>
    </source>
</evidence>
<dbReference type="FunFam" id="1.10.3720.10:FF:000001">
    <property type="entry name" value="Glycine betaine ABC transporter, permease"/>
    <property type="match status" value="1"/>
</dbReference>
<dbReference type="EMBL" id="PDEA01000001">
    <property type="protein sequence ID" value="PEH91032.1"/>
    <property type="molecule type" value="Genomic_DNA"/>
</dbReference>
<dbReference type="CDD" id="cd06261">
    <property type="entry name" value="TM_PBP2"/>
    <property type="match status" value="1"/>
</dbReference>
<feature type="signal peptide" evidence="9">
    <location>
        <begin position="1"/>
        <end position="27"/>
    </location>
</feature>
<dbReference type="InterPro" id="IPR000515">
    <property type="entry name" value="MetI-like"/>
</dbReference>
<evidence type="ECO:0000256" key="8">
    <source>
        <dbReference type="RuleBase" id="RU363032"/>
    </source>
</evidence>
<dbReference type="InterPro" id="IPR007210">
    <property type="entry name" value="ABC_Gly_betaine_transp_sub-bd"/>
</dbReference>
<comment type="subcellular location">
    <subcellularLocation>
        <location evidence="1 8">Cell membrane</location>
        <topology evidence="1 8">Multi-pass membrane protein</topology>
    </subcellularLocation>
</comment>
<dbReference type="SUPFAM" id="SSF53850">
    <property type="entry name" value="Periplasmic binding protein-like II"/>
    <property type="match status" value="1"/>
</dbReference>
<keyword evidence="9" id="KW-0732">Signal</keyword>
<accession>A0A2A7V0F3</accession>
<comment type="similarity">
    <text evidence="7">In the N-terminal section; belongs to the binding-protein-dependent transport system permease family.</text>
</comment>
<gene>
    <name evidence="11" type="ORF">CRM82_11585</name>
</gene>
<feature type="domain" description="ABC transmembrane type-1" evidence="10">
    <location>
        <begin position="346"/>
        <end position="526"/>
    </location>
</feature>
<evidence type="ECO:0000256" key="3">
    <source>
        <dbReference type="ARBA" id="ARBA00022692"/>
    </source>
</evidence>
<dbReference type="InterPro" id="IPR051204">
    <property type="entry name" value="ABC_transp_perm/SBD"/>
</dbReference>
<dbReference type="RefSeq" id="WP_066536074.1">
    <property type="nucleotide sequence ID" value="NZ_PDEA01000001.1"/>
</dbReference>
<evidence type="ECO:0000256" key="1">
    <source>
        <dbReference type="ARBA" id="ARBA00004651"/>
    </source>
</evidence>
<evidence type="ECO:0000259" key="10">
    <source>
        <dbReference type="PROSITE" id="PS50928"/>
    </source>
</evidence>
<dbReference type="Proteomes" id="UP000220246">
    <property type="component" value="Unassembled WGS sequence"/>
</dbReference>
<dbReference type="CDD" id="cd13607">
    <property type="entry name" value="PBP2_AfProX_like"/>
    <property type="match status" value="1"/>
</dbReference>
<keyword evidence="2 8" id="KW-0813">Transport</keyword>
<dbReference type="Pfam" id="PF04069">
    <property type="entry name" value="OpuAC"/>
    <property type="match status" value="1"/>
</dbReference>
<dbReference type="PANTHER" id="PTHR30177:SF4">
    <property type="entry name" value="OSMOPROTECTANT IMPORT PERMEASE PROTEIN OSMW"/>
    <property type="match status" value="1"/>
</dbReference>
<proteinExistence type="inferred from homology"/>
<feature type="transmembrane region" description="Helical" evidence="8">
    <location>
        <begin position="507"/>
        <end position="528"/>
    </location>
</feature>
<dbReference type="Pfam" id="PF00528">
    <property type="entry name" value="BPD_transp_1"/>
    <property type="match status" value="1"/>
</dbReference>
<feature type="transmembrane region" description="Helical" evidence="8">
    <location>
        <begin position="379"/>
        <end position="407"/>
    </location>
</feature>
<keyword evidence="3 8" id="KW-0812">Transmembrane</keyword>
<evidence type="ECO:0000256" key="4">
    <source>
        <dbReference type="ARBA" id="ARBA00022989"/>
    </source>
</evidence>
<dbReference type="AlphaFoldDB" id="A0A2A7V0F3"/>
<feature type="transmembrane region" description="Helical" evidence="8">
    <location>
        <begin position="350"/>
        <end position="372"/>
    </location>
</feature>
<dbReference type="PANTHER" id="PTHR30177">
    <property type="entry name" value="GLYCINE BETAINE/L-PROLINE TRANSPORT SYSTEM PERMEASE PROTEIN PROW"/>
    <property type="match status" value="1"/>
</dbReference>
<feature type="chain" id="PRO_5012721377" evidence="9">
    <location>
        <begin position="28"/>
        <end position="540"/>
    </location>
</feature>
<dbReference type="STRING" id="1219032.GCA_001515545_01382"/>
<name>A0A2A7V0F3_COMTR</name>
<dbReference type="GO" id="GO:0022857">
    <property type="term" value="F:transmembrane transporter activity"/>
    <property type="evidence" value="ECO:0007669"/>
    <property type="project" value="InterPro"/>
</dbReference>
<dbReference type="SUPFAM" id="SSF161098">
    <property type="entry name" value="MetI-like"/>
    <property type="match status" value="1"/>
</dbReference>
<sequence length="540" mass="57099">MTIVHRRVAACLLLCWLWVWGVAGAQAAELRVGSKRFTESYILAQIMAQTVQASGTAVQVRQGLGNTAIVYEALRSGQIDVYAEYTGTIAQEIVKDPSHTSLADLQLALAPLGLDVGVPLGFNDGYALAMRRAQAEQLGIRTLSDLARHPELRFGLSNEFLGRADGWQGLAARYQLRARPTGLDHGLAYGVLAQGQIDVMDIYTTDAKIDALGLLVLEDDRQYFPRYDAVLLFRKDFHRQQPDAWAALQTLQGRISEAQMVRMNAQAELQSLPFDVIARQFLAGAQAPQGAAAAAGGTEKAAVSGEEGGRAAASGAAASAVPGAASPGLLQRFWQRLWADDLWTLTGQHLLLVLLSVGAAALIAVPAGVLLFPHARLRALALGLSGVVQTIPSLALLAVLIALLGVIGRVPALLALTAYSILPILSNTCAGLAEVSPGLRLAGSALGMTPAQRMRWVELPIALPMVVAGLRTACAIAIGTATIAAFIGAGGLGERIVTGLALNDSALMLAGAVPAAVLALASELLFELQQRWFRRGRREK</sequence>
<dbReference type="GO" id="GO:0031460">
    <property type="term" value="P:glycine betaine transport"/>
    <property type="evidence" value="ECO:0007669"/>
    <property type="project" value="UniProtKB-ARBA"/>
</dbReference>
<comment type="similarity">
    <text evidence="6">In the C-terminal section; belongs to the OsmX family.</text>
</comment>
<evidence type="ECO:0000313" key="12">
    <source>
        <dbReference type="Proteomes" id="UP000220246"/>
    </source>
</evidence>
<organism evidence="11 12">
    <name type="scientific">Comamonas terrigena</name>
    <dbReference type="NCBI Taxonomy" id="32013"/>
    <lineage>
        <taxon>Bacteria</taxon>
        <taxon>Pseudomonadati</taxon>
        <taxon>Pseudomonadota</taxon>
        <taxon>Betaproteobacteria</taxon>
        <taxon>Burkholderiales</taxon>
        <taxon>Comamonadaceae</taxon>
        <taxon>Comamonas</taxon>
    </lineage>
</organism>
<keyword evidence="5 8" id="KW-0472">Membrane</keyword>
<dbReference type="OrthoDB" id="9781705at2"/>
<evidence type="ECO:0000256" key="5">
    <source>
        <dbReference type="ARBA" id="ARBA00023136"/>
    </source>
</evidence>